<dbReference type="Proteomes" id="UP000316331">
    <property type="component" value="Unassembled WGS sequence"/>
</dbReference>
<dbReference type="PANTHER" id="PTHR38342">
    <property type="entry name" value="SLR5037 PROTEIN"/>
    <property type="match status" value="1"/>
</dbReference>
<protein>
    <submittedName>
        <fullName evidence="2">Effector-binding domain-containing protein</fullName>
    </submittedName>
</protein>
<dbReference type="Gene3D" id="3.20.80.10">
    <property type="entry name" value="Regulatory factor, effector binding domain"/>
    <property type="match status" value="1"/>
</dbReference>
<evidence type="ECO:0000313" key="2">
    <source>
        <dbReference type="EMBL" id="TQM32526.1"/>
    </source>
</evidence>
<dbReference type="CDD" id="cd14797">
    <property type="entry name" value="DUF302"/>
    <property type="match status" value="1"/>
</dbReference>
<dbReference type="InterPro" id="IPR011256">
    <property type="entry name" value="Reg_factor_effector_dom_sf"/>
</dbReference>
<dbReference type="InterPro" id="IPR010499">
    <property type="entry name" value="AraC_E-bd"/>
</dbReference>
<name>A0A543FFK7_9NOCA</name>
<dbReference type="InterPro" id="IPR035923">
    <property type="entry name" value="TT1751-like_sf"/>
</dbReference>
<proteinExistence type="predicted"/>
<organism evidence="2 3">
    <name type="scientific">Nocardia bhagyanarayanae</name>
    <dbReference type="NCBI Taxonomy" id="1215925"/>
    <lineage>
        <taxon>Bacteria</taxon>
        <taxon>Bacillati</taxon>
        <taxon>Actinomycetota</taxon>
        <taxon>Actinomycetes</taxon>
        <taxon>Mycobacteriales</taxon>
        <taxon>Nocardiaceae</taxon>
        <taxon>Nocardia</taxon>
    </lineage>
</organism>
<dbReference type="InterPro" id="IPR029442">
    <property type="entry name" value="GyrI-like"/>
</dbReference>
<dbReference type="RefSeq" id="WP_185757105.1">
    <property type="nucleotide sequence ID" value="NZ_VFPG01000001.1"/>
</dbReference>
<dbReference type="SUPFAM" id="SSF103247">
    <property type="entry name" value="TT1751-like"/>
    <property type="match status" value="1"/>
</dbReference>
<dbReference type="PANTHER" id="PTHR38342:SF1">
    <property type="entry name" value="SLR5037 PROTEIN"/>
    <property type="match status" value="1"/>
</dbReference>
<sequence>MSSYEVAVVESVAHTVLQLHRTIRADHAGDDIGTGMTTLHTLAAAAGLTTAGPPSTTYHSDFRPGTTVEVDFTLPVEAGDPSAATSEGLTMRAAEPGWYARTVHRGGYETITRAYRALETWLATAQYRPTGPPTEVYLVSPEQAVGAHDLVTEIRIPVTPTDLTATVATSVSHTVPAIREALVDHGFTVLNELDVRAAAACGGTQIGDYVILSACHSELAAQALDIDPRLGLMTCCTLVVRAEGDYSIVEAADPRTAVGRTTSGAWDPIARQLRRRLATAVARVRATSPAPDPDRVADDRDC</sequence>
<dbReference type="Pfam" id="PF03625">
    <property type="entry name" value="DUF302"/>
    <property type="match status" value="1"/>
</dbReference>
<comment type="caution">
    <text evidence="2">The sequence shown here is derived from an EMBL/GenBank/DDBJ whole genome shotgun (WGS) entry which is preliminary data.</text>
</comment>
<dbReference type="EMBL" id="VFPG01000001">
    <property type="protein sequence ID" value="TQM32526.1"/>
    <property type="molecule type" value="Genomic_DNA"/>
</dbReference>
<dbReference type="SMART" id="SM00871">
    <property type="entry name" value="AraC_E_bind"/>
    <property type="match status" value="1"/>
</dbReference>
<dbReference type="InterPro" id="IPR005180">
    <property type="entry name" value="DUF302"/>
</dbReference>
<evidence type="ECO:0000313" key="3">
    <source>
        <dbReference type="Proteomes" id="UP000316331"/>
    </source>
</evidence>
<evidence type="ECO:0000259" key="1">
    <source>
        <dbReference type="SMART" id="SM00871"/>
    </source>
</evidence>
<dbReference type="SUPFAM" id="SSF55136">
    <property type="entry name" value="Probable bacterial effector-binding domain"/>
    <property type="match status" value="1"/>
</dbReference>
<gene>
    <name evidence="2" type="ORF">FB390_4210</name>
</gene>
<dbReference type="Pfam" id="PF06445">
    <property type="entry name" value="GyrI-like"/>
    <property type="match status" value="1"/>
</dbReference>
<keyword evidence="3" id="KW-1185">Reference proteome</keyword>
<dbReference type="AlphaFoldDB" id="A0A543FFK7"/>
<reference evidence="2 3" key="1">
    <citation type="submission" date="2019-06" db="EMBL/GenBank/DDBJ databases">
        <title>Sequencing the genomes of 1000 actinobacteria strains.</title>
        <authorList>
            <person name="Klenk H.-P."/>
        </authorList>
    </citation>
    <scope>NUCLEOTIDE SEQUENCE [LARGE SCALE GENOMIC DNA]</scope>
    <source>
        <strain evidence="2 3">DSM 103495</strain>
    </source>
</reference>
<dbReference type="Gene3D" id="3.30.310.70">
    <property type="entry name" value="TT1751-like domain"/>
    <property type="match status" value="1"/>
</dbReference>
<feature type="domain" description="AraC effector-binding" evidence="1">
    <location>
        <begin position="4"/>
        <end position="159"/>
    </location>
</feature>
<accession>A0A543FFK7</accession>